<protein>
    <recommendedName>
        <fullName evidence="3">Aminoglycoside phosphotransferase domain-containing protein</fullName>
    </recommendedName>
</protein>
<dbReference type="Proteomes" id="UP001350748">
    <property type="component" value="Unassembled WGS sequence"/>
</dbReference>
<organism evidence="1 2">
    <name type="scientific">Methylocystis borbori</name>
    <dbReference type="NCBI Taxonomy" id="3118750"/>
    <lineage>
        <taxon>Bacteria</taxon>
        <taxon>Pseudomonadati</taxon>
        <taxon>Pseudomonadota</taxon>
        <taxon>Alphaproteobacteria</taxon>
        <taxon>Hyphomicrobiales</taxon>
        <taxon>Methylocystaceae</taxon>
        <taxon>Methylocystis</taxon>
    </lineage>
</organism>
<accession>A0ABU7XG94</accession>
<dbReference type="InterPro" id="IPR011009">
    <property type="entry name" value="Kinase-like_dom_sf"/>
</dbReference>
<reference evidence="1 2" key="1">
    <citation type="submission" date="2024-02" db="EMBL/GenBank/DDBJ databases">
        <authorList>
            <person name="Grouzdev D."/>
        </authorList>
    </citation>
    <scope>NUCLEOTIDE SEQUENCE [LARGE SCALE GENOMIC DNA]</scope>
    <source>
        <strain evidence="1 2">9N</strain>
    </source>
</reference>
<name>A0ABU7XG94_9HYPH</name>
<evidence type="ECO:0000313" key="1">
    <source>
        <dbReference type="EMBL" id="MEF3366174.1"/>
    </source>
</evidence>
<keyword evidence="2" id="KW-1185">Reference proteome</keyword>
<dbReference type="SUPFAM" id="SSF56112">
    <property type="entry name" value="Protein kinase-like (PK-like)"/>
    <property type="match status" value="1"/>
</dbReference>
<evidence type="ECO:0000313" key="2">
    <source>
        <dbReference type="Proteomes" id="UP001350748"/>
    </source>
</evidence>
<dbReference type="PANTHER" id="PTHR43883:SF1">
    <property type="entry name" value="GLUCONOKINASE"/>
    <property type="match status" value="1"/>
</dbReference>
<dbReference type="EMBL" id="JAZHYN010000013">
    <property type="protein sequence ID" value="MEF3366174.1"/>
    <property type="molecule type" value="Genomic_DNA"/>
</dbReference>
<sequence length="371" mass="41441">MRQGLKGLGAVIDSTHQMAAAFDEGSPSLADKARFLSEARAYPDAPTPVSVVETHMSYVFLAGDRVYKLKKPVRFPFLDFSTIAARERNCREEARLNRRLAADVYLGVVPLTFDATRGFALDGDGDGDGDGAVVDWLVEMRRLPQEAMLDRLIRDDRLTQTAIEALCDTLADFYRRAERSSIAPKDYARRFFREQEENRDILTRREFALDHGRLPILLDALDARLTACRSLLEERVVAGAIIDGHGDLRPEHICLCEPIVIFDCLEFNAELRQVDPFDELAFLGVECAQLGAEGLGPQLVDKVAERLSCAPPRQLVSLYAAWRAVLRARLCVAHLLDATPREPKKWEPLAARYLDLAQRALAFDTGGKTEG</sequence>
<dbReference type="RefSeq" id="WP_332081153.1">
    <property type="nucleotide sequence ID" value="NZ_JAZHYN010000013.1"/>
</dbReference>
<proteinExistence type="predicted"/>
<gene>
    <name evidence="1" type="ORF">V3H18_06440</name>
</gene>
<evidence type="ECO:0008006" key="3">
    <source>
        <dbReference type="Google" id="ProtNLM"/>
    </source>
</evidence>
<comment type="caution">
    <text evidence="1">The sequence shown here is derived from an EMBL/GenBank/DDBJ whole genome shotgun (WGS) entry which is preliminary data.</text>
</comment>
<dbReference type="InterPro" id="IPR052732">
    <property type="entry name" value="Cell-binding_unc_protein"/>
</dbReference>
<dbReference type="PANTHER" id="PTHR43883">
    <property type="entry name" value="SLR0207 PROTEIN"/>
    <property type="match status" value="1"/>
</dbReference>